<organism evidence="5 6">
    <name type="scientific">Solemya velum gill symbiont</name>
    <dbReference type="NCBI Taxonomy" id="2340"/>
    <lineage>
        <taxon>Bacteria</taxon>
        <taxon>Pseudomonadati</taxon>
        <taxon>Pseudomonadota</taxon>
        <taxon>Gammaproteobacteria</taxon>
        <taxon>sulfur-oxidizing symbionts</taxon>
    </lineage>
</organism>
<keyword evidence="2" id="KW-0067">ATP-binding</keyword>
<evidence type="ECO:0000256" key="3">
    <source>
        <dbReference type="SAM" id="MobiDB-lite"/>
    </source>
</evidence>
<dbReference type="SUPFAM" id="SSF56059">
    <property type="entry name" value="Glutathione synthetase ATP-binding domain-like"/>
    <property type="match status" value="1"/>
</dbReference>
<dbReference type="AlphaFoldDB" id="A0A0B0H6I1"/>
<dbReference type="GO" id="GO:0046872">
    <property type="term" value="F:metal ion binding"/>
    <property type="evidence" value="ECO:0007669"/>
    <property type="project" value="InterPro"/>
</dbReference>
<evidence type="ECO:0000313" key="5">
    <source>
        <dbReference type="EMBL" id="KHF24262.1"/>
    </source>
</evidence>
<feature type="region of interest" description="Disordered" evidence="3">
    <location>
        <begin position="1"/>
        <end position="26"/>
    </location>
</feature>
<protein>
    <recommendedName>
        <fullName evidence="4">ATP-grasp domain-containing protein</fullName>
    </recommendedName>
</protein>
<dbReference type="PANTHER" id="PTHR21621:SF0">
    <property type="entry name" value="BETA-CITRYLGLUTAMATE SYNTHASE B-RELATED"/>
    <property type="match status" value="1"/>
</dbReference>
<evidence type="ECO:0000256" key="2">
    <source>
        <dbReference type="PROSITE-ProRule" id="PRU00409"/>
    </source>
</evidence>
<dbReference type="Proteomes" id="UP000030856">
    <property type="component" value="Unassembled WGS sequence"/>
</dbReference>
<comment type="caution">
    <text evidence="5">The sequence shown here is derived from an EMBL/GenBank/DDBJ whole genome shotgun (WGS) entry which is preliminary data.</text>
</comment>
<dbReference type="GO" id="GO:0005524">
    <property type="term" value="F:ATP binding"/>
    <property type="evidence" value="ECO:0007669"/>
    <property type="project" value="UniProtKB-UniRule"/>
</dbReference>
<feature type="domain" description="ATP-grasp" evidence="4">
    <location>
        <begin position="143"/>
        <end position="354"/>
    </location>
</feature>
<evidence type="ECO:0000256" key="1">
    <source>
        <dbReference type="ARBA" id="ARBA00023211"/>
    </source>
</evidence>
<reference evidence="5 6" key="1">
    <citation type="journal article" date="2014" name="BMC Genomics">
        <title>The genome of the intracellular bacterium of the coastal bivalve, Solemya velum: a blueprint for thriving in and out of symbiosis.</title>
        <authorList>
            <person name="Dmytrenko O."/>
            <person name="Russell S.L."/>
            <person name="Loo W.T."/>
            <person name="Fontanez K.M."/>
            <person name="Liao L."/>
            <person name="Roeselers G."/>
            <person name="Sharma R."/>
            <person name="Stewart F.J."/>
            <person name="Newton I.L."/>
            <person name="Woyke T."/>
            <person name="Wu D."/>
            <person name="Lang J.M."/>
            <person name="Eisen J.A."/>
            <person name="Cavanaugh C.M."/>
        </authorList>
    </citation>
    <scope>NUCLEOTIDE SEQUENCE [LARGE SCALE GENOMIC DNA]</scope>
    <source>
        <strain evidence="5 6">WH</strain>
    </source>
</reference>
<dbReference type="STRING" id="2340.JV46_26990"/>
<dbReference type="GO" id="GO:0016879">
    <property type="term" value="F:ligase activity, forming carbon-nitrogen bonds"/>
    <property type="evidence" value="ECO:0007669"/>
    <property type="project" value="TreeGrafter"/>
</dbReference>
<dbReference type="EMBL" id="JRAA01000003">
    <property type="protein sequence ID" value="KHF24262.1"/>
    <property type="molecule type" value="Genomic_DNA"/>
</dbReference>
<dbReference type="GO" id="GO:0005737">
    <property type="term" value="C:cytoplasm"/>
    <property type="evidence" value="ECO:0007669"/>
    <property type="project" value="TreeGrafter"/>
</dbReference>
<keyword evidence="2" id="KW-0547">Nucleotide-binding</keyword>
<keyword evidence="1" id="KW-0464">Manganese</keyword>
<dbReference type="RefSeq" id="WP_043118334.1">
    <property type="nucleotide sequence ID" value="NZ_JRAA01000003.1"/>
</dbReference>
<dbReference type="PANTHER" id="PTHR21621">
    <property type="entry name" value="RIBOSOMAL PROTEIN S6 MODIFICATION PROTEIN"/>
    <property type="match status" value="1"/>
</dbReference>
<dbReference type="PROSITE" id="PS50975">
    <property type="entry name" value="ATP_GRASP"/>
    <property type="match status" value="1"/>
</dbReference>
<sequence length="380" mass="42711">MSDKIPGLPTLNFSMKSANKAPPKSVQRKPVMLHIKAIPDSNTIEVKHFDHDIGAFIYARSGNVKLLDNERLDGLDHSSLILGGLSPKPAEINPGDFAFNFISDPDQNSKALDDAIDFVEKNQIYCLNHPAKVKRMTRDGLYQQFGELEGVVIPKTLRVSPRYDSDIREMVEAGDISLPMIVRPAGGHDGKNMLLVESLDDIRELQSFAFNGSDYFLIEFQDYCGADGFYRKYRMMWINGKAYPRHLILDRKWNIHGKNRENHMVDNEQLRNEEIAFYKDPESSLGARNYALVHKIFTGIGLDYCGMDFSILPNGDLVIFEANAAMNAVSTDPTALHKESLIGDVFDYQNAYWQEQEKAKVSMLREAAALGVGSQSTPTN</sequence>
<proteinExistence type="predicted"/>
<name>A0A0B0H6I1_SOVGS</name>
<gene>
    <name evidence="5" type="ORF">JV46_26990</name>
</gene>
<evidence type="ECO:0000259" key="4">
    <source>
        <dbReference type="PROSITE" id="PS50975"/>
    </source>
</evidence>
<dbReference type="eggNOG" id="COG0189">
    <property type="taxonomic scope" value="Bacteria"/>
</dbReference>
<dbReference type="InterPro" id="IPR011761">
    <property type="entry name" value="ATP-grasp"/>
</dbReference>
<accession>A0A0B0H6I1</accession>
<dbReference type="OrthoDB" id="5295388at2"/>
<keyword evidence="6" id="KW-1185">Reference proteome</keyword>
<evidence type="ECO:0000313" key="6">
    <source>
        <dbReference type="Proteomes" id="UP000030856"/>
    </source>
</evidence>